<sequence>MVQDGSRGIQLVTMRSVKVIKAAFVSKWKIITQPQEKIGFGWNDELKMIIVSKQVYDEEITTVLTWNDVVRQNWLSDEGTKGSWPGGDFQSPKTNTLRTLVPHPDHYCSGTHGSMDS</sequence>
<dbReference type="AlphaFoldDB" id="A0AAV1R531"/>
<dbReference type="Proteomes" id="UP001314170">
    <property type="component" value="Unassembled WGS sequence"/>
</dbReference>
<evidence type="ECO:0000313" key="1">
    <source>
        <dbReference type="EMBL" id="CAK7328967.1"/>
    </source>
</evidence>
<reference evidence="1 2" key="1">
    <citation type="submission" date="2024-01" db="EMBL/GenBank/DDBJ databases">
        <authorList>
            <person name="Waweru B."/>
        </authorList>
    </citation>
    <scope>NUCLEOTIDE SEQUENCE [LARGE SCALE GENOMIC DNA]</scope>
</reference>
<gene>
    <name evidence="1" type="ORF">DCAF_LOCUS6714</name>
</gene>
<dbReference type="EMBL" id="CAWUPB010000905">
    <property type="protein sequence ID" value="CAK7328967.1"/>
    <property type="molecule type" value="Genomic_DNA"/>
</dbReference>
<name>A0AAV1R531_9ROSI</name>
<keyword evidence="2" id="KW-1185">Reference proteome</keyword>
<protein>
    <submittedName>
        <fullName evidence="1">Uncharacterized protein</fullName>
    </submittedName>
</protein>
<proteinExistence type="predicted"/>
<accession>A0AAV1R531</accession>
<organism evidence="1 2">
    <name type="scientific">Dovyalis caffra</name>
    <dbReference type="NCBI Taxonomy" id="77055"/>
    <lineage>
        <taxon>Eukaryota</taxon>
        <taxon>Viridiplantae</taxon>
        <taxon>Streptophyta</taxon>
        <taxon>Embryophyta</taxon>
        <taxon>Tracheophyta</taxon>
        <taxon>Spermatophyta</taxon>
        <taxon>Magnoliopsida</taxon>
        <taxon>eudicotyledons</taxon>
        <taxon>Gunneridae</taxon>
        <taxon>Pentapetalae</taxon>
        <taxon>rosids</taxon>
        <taxon>fabids</taxon>
        <taxon>Malpighiales</taxon>
        <taxon>Salicaceae</taxon>
        <taxon>Flacourtieae</taxon>
        <taxon>Dovyalis</taxon>
    </lineage>
</organism>
<comment type="caution">
    <text evidence="1">The sequence shown here is derived from an EMBL/GenBank/DDBJ whole genome shotgun (WGS) entry which is preliminary data.</text>
</comment>
<evidence type="ECO:0000313" key="2">
    <source>
        <dbReference type="Proteomes" id="UP001314170"/>
    </source>
</evidence>